<dbReference type="AlphaFoldDB" id="A0A1Y2EMZ6"/>
<dbReference type="EMBL" id="MCGR01000051">
    <property type="protein sequence ID" value="ORY72606.1"/>
    <property type="molecule type" value="Genomic_DNA"/>
</dbReference>
<dbReference type="Proteomes" id="UP000193467">
    <property type="component" value="Unassembled WGS sequence"/>
</dbReference>
<dbReference type="InParanoid" id="A0A1Y2EMZ6"/>
<proteinExistence type="predicted"/>
<organism evidence="1 2">
    <name type="scientific">Leucosporidium creatinivorum</name>
    <dbReference type="NCBI Taxonomy" id="106004"/>
    <lineage>
        <taxon>Eukaryota</taxon>
        <taxon>Fungi</taxon>
        <taxon>Dikarya</taxon>
        <taxon>Basidiomycota</taxon>
        <taxon>Pucciniomycotina</taxon>
        <taxon>Microbotryomycetes</taxon>
        <taxon>Leucosporidiales</taxon>
        <taxon>Leucosporidium</taxon>
    </lineage>
</organism>
<name>A0A1Y2EMZ6_9BASI</name>
<protein>
    <submittedName>
        <fullName evidence="1">Uncharacterized protein</fullName>
    </submittedName>
</protein>
<evidence type="ECO:0000313" key="1">
    <source>
        <dbReference type="EMBL" id="ORY72606.1"/>
    </source>
</evidence>
<accession>A0A1Y2EMZ6</accession>
<dbReference type="OrthoDB" id="2523207at2759"/>
<gene>
    <name evidence="1" type="ORF">BCR35DRAFT_354374</name>
</gene>
<sequence>MHLSLEATPHRARPSFHLEARRPRLGLLSSRRGGCLSEARRISLAALARLKHKGATATAQETRTLAPLAHNKVRARSSALSFSYAALVAHFMPVPSLPPEIIITILQGLEDDGLWSAQKSWATCCLVSKSFLPLARGLLYRKVNSDYRHEVLGTIARQPHLAILIKNLTIDARYSGLKMLTEHVVAGALAACKEISRLTLFLPRPHPYALYSSLSPPTAMPSDIQASIADMGSHLEALALYGRGTWKPTSPDWLATLINLKDLSLDVCYLPPSTSRPLFALEAFRGSGFGSSVVSDLLCIEEALLSSRPTLTTLELTELPRPPPSLDLAIYPRLRTIRIGCAFSGKVEVDAVGLVGLAKSLPDIEEFSLSPSSSPDPRLTPSFETLDFFRLLPPTLQRLSLPLVPISTTFLLETLSDTRSLPALKLLSLDYHVRSDGDDDEDDDGFALRPRQELEAISDAASRRGIKIEWIDLEEDEP</sequence>
<dbReference type="SUPFAM" id="SSF52047">
    <property type="entry name" value="RNI-like"/>
    <property type="match status" value="1"/>
</dbReference>
<keyword evidence="2" id="KW-1185">Reference proteome</keyword>
<comment type="caution">
    <text evidence="1">The sequence shown here is derived from an EMBL/GenBank/DDBJ whole genome shotgun (WGS) entry which is preliminary data.</text>
</comment>
<reference evidence="1 2" key="1">
    <citation type="submission" date="2016-07" db="EMBL/GenBank/DDBJ databases">
        <title>Pervasive Adenine N6-methylation of Active Genes in Fungi.</title>
        <authorList>
            <consortium name="DOE Joint Genome Institute"/>
            <person name="Mondo S.J."/>
            <person name="Dannebaum R.O."/>
            <person name="Kuo R.C."/>
            <person name="Labutti K."/>
            <person name="Haridas S."/>
            <person name="Kuo A."/>
            <person name="Salamov A."/>
            <person name="Ahrendt S.R."/>
            <person name="Lipzen A."/>
            <person name="Sullivan W."/>
            <person name="Andreopoulos W.B."/>
            <person name="Clum A."/>
            <person name="Lindquist E."/>
            <person name="Daum C."/>
            <person name="Ramamoorthy G.K."/>
            <person name="Gryganskyi A."/>
            <person name="Culley D."/>
            <person name="Magnuson J.K."/>
            <person name="James T.Y."/>
            <person name="O'Malley M.A."/>
            <person name="Stajich J.E."/>
            <person name="Spatafora J.W."/>
            <person name="Visel A."/>
            <person name="Grigoriev I.V."/>
        </authorList>
    </citation>
    <scope>NUCLEOTIDE SEQUENCE [LARGE SCALE GENOMIC DNA]</scope>
    <source>
        <strain evidence="1 2">62-1032</strain>
    </source>
</reference>
<evidence type="ECO:0000313" key="2">
    <source>
        <dbReference type="Proteomes" id="UP000193467"/>
    </source>
</evidence>